<accession>A0A9D1UYW2</accession>
<proteinExistence type="predicted"/>
<evidence type="ECO:0000313" key="1">
    <source>
        <dbReference type="EMBL" id="HIX02985.1"/>
    </source>
</evidence>
<dbReference type="Proteomes" id="UP000824202">
    <property type="component" value="Unassembled WGS sequence"/>
</dbReference>
<comment type="caution">
    <text evidence="1">The sequence shown here is derived from an EMBL/GenBank/DDBJ whole genome shotgun (WGS) entry which is preliminary data.</text>
</comment>
<evidence type="ECO:0000313" key="2">
    <source>
        <dbReference type="Proteomes" id="UP000824202"/>
    </source>
</evidence>
<dbReference type="AlphaFoldDB" id="A0A9D1UYW2"/>
<protein>
    <submittedName>
        <fullName evidence="1">Uncharacterized protein</fullName>
    </submittedName>
</protein>
<sequence length="84" mass="9616">MAEMKEIETIFYGELGITDSSFRLNGDQAECDAQVKAACERAATRLNQRQWSFDFTYSVSNVLTEQVIYEYKYQVPSETPDSSL</sequence>
<gene>
    <name evidence="1" type="ORF">H9863_02560</name>
</gene>
<reference evidence="1" key="2">
    <citation type="submission" date="2021-04" db="EMBL/GenBank/DDBJ databases">
        <authorList>
            <person name="Gilroy R."/>
        </authorList>
    </citation>
    <scope>NUCLEOTIDE SEQUENCE</scope>
    <source>
        <strain evidence="1">23274</strain>
    </source>
</reference>
<dbReference type="EMBL" id="DXFT01000051">
    <property type="protein sequence ID" value="HIX02985.1"/>
    <property type="molecule type" value="Genomic_DNA"/>
</dbReference>
<name>A0A9D1UYW2_9BACT</name>
<organism evidence="1 2">
    <name type="scientific">Candidatus Odoribacter faecigallinarum</name>
    <dbReference type="NCBI Taxonomy" id="2838706"/>
    <lineage>
        <taxon>Bacteria</taxon>
        <taxon>Pseudomonadati</taxon>
        <taxon>Bacteroidota</taxon>
        <taxon>Bacteroidia</taxon>
        <taxon>Bacteroidales</taxon>
        <taxon>Odoribacteraceae</taxon>
        <taxon>Odoribacter</taxon>
    </lineage>
</organism>
<reference evidence="1" key="1">
    <citation type="journal article" date="2021" name="PeerJ">
        <title>Extensive microbial diversity within the chicken gut microbiome revealed by metagenomics and culture.</title>
        <authorList>
            <person name="Gilroy R."/>
            <person name="Ravi A."/>
            <person name="Getino M."/>
            <person name="Pursley I."/>
            <person name="Horton D.L."/>
            <person name="Alikhan N.F."/>
            <person name="Baker D."/>
            <person name="Gharbi K."/>
            <person name="Hall N."/>
            <person name="Watson M."/>
            <person name="Adriaenssens E.M."/>
            <person name="Foster-Nyarko E."/>
            <person name="Jarju S."/>
            <person name="Secka A."/>
            <person name="Antonio M."/>
            <person name="Oren A."/>
            <person name="Chaudhuri R.R."/>
            <person name="La Ragione R."/>
            <person name="Hildebrand F."/>
            <person name="Pallen M.J."/>
        </authorList>
    </citation>
    <scope>NUCLEOTIDE SEQUENCE</scope>
    <source>
        <strain evidence="1">23274</strain>
    </source>
</reference>